<organism evidence="5 6">
    <name type="scientific">Dictyobacter arantiisoli</name>
    <dbReference type="NCBI Taxonomy" id="2014874"/>
    <lineage>
        <taxon>Bacteria</taxon>
        <taxon>Bacillati</taxon>
        <taxon>Chloroflexota</taxon>
        <taxon>Ktedonobacteria</taxon>
        <taxon>Ktedonobacterales</taxon>
        <taxon>Dictyobacteraceae</taxon>
        <taxon>Dictyobacter</taxon>
    </lineage>
</organism>
<dbReference type="InterPro" id="IPR001597">
    <property type="entry name" value="ArAA_b-elim_lyase/Thr_aldolase"/>
</dbReference>
<evidence type="ECO:0000259" key="4">
    <source>
        <dbReference type="Pfam" id="PF01212"/>
    </source>
</evidence>
<keyword evidence="3" id="KW-0663">Pyridoxal phosphate</keyword>
<dbReference type="Proteomes" id="UP000322530">
    <property type="component" value="Unassembled WGS sequence"/>
</dbReference>
<proteinExistence type="inferred from homology"/>
<comment type="similarity">
    <text evidence="2">Belongs to the threonine aldolase family.</text>
</comment>
<dbReference type="InterPro" id="IPR015421">
    <property type="entry name" value="PyrdxlP-dep_Trfase_major"/>
</dbReference>
<dbReference type="GO" id="GO:0005829">
    <property type="term" value="C:cytosol"/>
    <property type="evidence" value="ECO:0007669"/>
    <property type="project" value="TreeGrafter"/>
</dbReference>
<dbReference type="RefSeq" id="WP_149401692.1">
    <property type="nucleotide sequence ID" value="NZ_BIXY01000029.1"/>
</dbReference>
<reference evidence="5 6" key="1">
    <citation type="submission" date="2019-01" db="EMBL/GenBank/DDBJ databases">
        <title>Draft genome sequence of Dictyobacter sp. Uno17.</title>
        <authorList>
            <person name="Wang C.M."/>
            <person name="Zheng Y."/>
            <person name="Sakai Y."/>
            <person name="Abe K."/>
            <person name="Yokota A."/>
            <person name="Yabe S."/>
        </authorList>
    </citation>
    <scope>NUCLEOTIDE SEQUENCE [LARGE SCALE GENOMIC DNA]</scope>
    <source>
        <strain evidence="5 6">Uno17</strain>
    </source>
</reference>
<dbReference type="InterPro" id="IPR015424">
    <property type="entry name" value="PyrdxlP-dep_Trfase"/>
</dbReference>
<comment type="cofactor">
    <cofactor evidence="1">
        <name>pyridoxal 5'-phosphate</name>
        <dbReference type="ChEBI" id="CHEBI:597326"/>
    </cofactor>
</comment>
<evidence type="ECO:0000256" key="3">
    <source>
        <dbReference type="ARBA" id="ARBA00022898"/>
    </source>
</evidence>
<dbReference type="GO" id="GO:0006545">
    <property type="term" value="P:glycine biosynthetic process"/>
    <property type="evidence" value="ECO:0007669"/>
    <property type="project" value="TreeGrafter"/>
</dbReference>
<dbReference type="AlphaFoldDB" id="A0A5A5TCF6"/>
<dbReference type="SUPFAM" id="SSF53383">
    <property type="entry name" value="PLP-dependent transferases"/>
    <property type="match status" value="1"/>
</dbReference>
<dbReference type="Gene3D" id="3.40.640.10">
    <property type="entry name" value="Type I PLP-dependent aspartate aminotransferase-like (Major domain)"/>
    <property type="match status" value="1"/>
</dbReference>
<dbReference type="Gene3D" id="3.90.1150.10">
    <property type="entry name" value="Aspartate Aminotransferase, domain 1"/>
    <property type="match status" value="1"/>
</dbReference>
<comment type="caution">
    <text evidence="5">The sequence shown here is derived from an EMBL/GenBank/DDBJ whole genome shotgun (WGS) entry which is preliminary data.</text>
</comment>
<evidence type="ECO:0000256" key="2">
    <source>
        <dbReference type="ARBA" id="ARBA00006966"/>
    </source>
</evidence>
<sequence>MPNARDKQKIQRACTRFLNNHYPSTPREVLRSLIDTTGSDERSDIYGGGKLIADFEADVARLLGKEAAVFMPSGTMAQQIAVRIWTDRKHIPLVGYHATSHLELHEFQAAQRLHGISSRLIGSPYQLITVADLEAVAEPLGTLLLELPQREIGGQLPSWQDLTSLTSWARERGIPIHLDGARLWECKPYYQREYAEIAGLFDTVYVSFYKSLGGIAGAILAGPADVIAEAKIWQRRHGGNLFALYPYILAARKGFNERLERMESYYEKARDIAAALAVIPQIEIMPGVPQTNMMHIFLRGGATALVEAALDIAEETNIWLFGAVSPTQIPAYQKIELAVGDATMDLSTVEIVSLFQLLFKKIDQSQTEPAPMD</sequence>
<dbReference type="InterPro" id="IPR015422">
    <property type="entry name" value="PyrdxlP-dep_Trfase_small"/>
</dbReference>
<dbReference type="GO" id="GO:0006567">
    <property type="term" value="P:L-threonine catabolic process"/>
    <property type="evidence" value="ECO:0007669"/>
    <property type="project" value="TreeGrafter"/>
</dbReference>
<evidence type="ECO:0000313" key="5">
    <source>
        <dbReference type="EMBL" id="GCF08713.1"/>
    </source>
</evidence>
<feature type="domain" description="Aromatic amino acid beta-eliminating lyase/threonine aldolase" evidence="4">
    <location>
        <begin position="44"/>
        <end position="295"/>
    </location>
</feature>
<dbReference type="EMBL" id="BIXY01000029">
    <property type="protein sequence ID" value="GCF08713.1"/>
    <property type="molecule type" value="Genomic_DNA"/>
</dbReference>
<dbReference type="PANTHER" id="PTHR48097">
    <property type="entry name" value="L-THREONINE ALDOLASE-RELATED"/>
    <property type="match status" value="1"/>
</dbReference>
<protein>
    <recommendedName>
        <fullName evidence="4">Aromatic amino acid beta-eliminating lyase/threonine aldolase domain-containing protein</fullName>
    </recommendedName>
</protein>
<dbReference type="OrthoDB" id="9774495at2"/>
<accession>A0A5A5TCF6</accession>
<keyword evidence="6" id="KW-1185">Reference proteome</keyword>
<name>A0A5A5TCF6_9CHLR</name>
<gene>
    <name evidence="5" type="ORF">KDI_22770</name>
</gene>
<evidence type="ECO:0000256" key="1">
    <source>
        <dbReference type="ARBA" id="ARBA00001933"/>
    </source>
</evidence>
<evidence type="ECO:0000313" key="6">
    <source>
        <dbReference type="Proteomes" id="UP000322530"/>
    </source>
</evidence>
<dbReference type="Pfam" id="PF01212">
    <property type="entry name" value="Beta_elim_lyase"/>
    <property type="match status" value="1"/>
</dbReference>
<dbReference type="GO" id="GO:0008732">
    <property type="term" value="F:L-allo-threonine aldolase activity"/>
    <property type="evidence" value="ECO:0007669"/>
    <property type="project" value="TreeGrafter"/>
</dbReference>
<dbReference type="PANTHER" id="PTHR48097:SF9">
    <property type="entry name" value="L-THREONINE ALDOLASE"/>
    <property type="match status" value="1"/>
</dbReference>